<name>A0AAW1WT46_RUBAR</name>
<keyword evidence="2" id="KW-0175">Coiled coil</keyword>
<evidence type="ECO:0000313" key="4">
    <source>
        <dbReference type="EMBL" id="KAK9926831.1"/>
    </source>
</evidence>
<comment type="caution">
    <text evidence="4">The sequence shown here is derived from an EMBL/GenBank/DDBJ whole genome shotgun (WGS) entry which is preliminary data.</text>
</comment>
<gene>
    <name evidence="4" type="ORF">M0R45_024040</name>
</gene>
<dbReference type="InterPro" id="IPR004883">
    <property type="entry name" value="LOB"/>
</dbReference>
<dbReference type="PANTHER" id="PTHR31301:SF91">
    <property type="entry name" value="PROTEIN LATERAL ORGAN BOUNDARIES"/>
    <property type="match status" value="1"/>
</dbReference>
<proteinExistence type="inferred from homology"/>
<feature type="domain" description="LOB" evidence="3">
    <location>
        <begin position="12"/>
        <end position="113"/>
    </location>
</feature>
<evidence type="ECO:0000313" key="5">
    <source>
        <dbReference type="Proteomes" id="UP001457282"/>
    </source>
</evidence>
<dbReference type="PANTHER" id="PTHR31301">
    <property type="entry name" value="LOB DOMAIN-CONTAINING PROTEIN 4-RELATED"/>
    <property type="match status" value="1"/>
</dbReference>
<dbReference type="Pfam" id="PF03195">
    <property type="entry name" value="LOB"/>
    <property type="match status" value="1"/>
</dbReference>
<keyword evidence="5" id="KW-1185">Reference proteome</keyword>
<evidence type="ECO:0000259" key="3">
    <source>
        <dbReference type="PROSITE" id="PS50891"/>
    </source>
</evidence>
<evidence type="ECO:0000256" key="2">
    <source>
        <dbReference type="SAM" id="Coils"/>
    </source>
</evidence>
<dbReference type="PROSITE" id="PS50891">
    <property type="entry name" value="LOB"/>
    <property type="match status" value="1"/>
</dbReference>
<sequence>MASSSSSSSYNSPCAACKFLRRKCMPGCIFAPYFPPEEPQKFANVHKIFGASNVTKLLNDLLPHQREDAVNSLAYEAEARVRDPVYGCVGAISFLQRQVQRLQKELDAANADLIRYACNEIITTPGVNSVIQPQMAPRRRPMDHHQFYQQGSAAIPPAANFQVPYNLPWNVDIHNHTSGDHINEGGGGGGGEGRM</sequence>
<dbReference type="AlphaFoldDB" id="A0AAW1WT46"/>
<dbReference type="Proteomes" id="UP001457282">
    <property type="component" value="Unassembled WGS sequence"/>
</dbReference>
<evidence type="ECO:0000256" key="1">
    <source>
        <dbReference type="ARBA" id="ARBA00005474"/>
    </source>
</evidence>
<protein>
    <recommendedName>
        <fullName evidence="3">LOB domain-containing protein</fullName>
    </recommendedName>
</protein>
<feature type="coiled-coil region" evidence="2">
    <location>
        <begin position="92"/>
        <end position="119"/>
    </location>
</feature>
<comment type="similarity">
    <text evidence="1">Belongs to the LOB domain-containing protein family.</text>
</comment>
<organism evidence="4 5">
    <name type="scientific">Rubus argutus</name>
    <name type="common">Southern blackberry</name>
    <dbReference type="NCBI Taxonomy" id="59490"/>
    <lineage>
        <taxon>Eukaryota</taxon>
        <taxon>Viridiplantae</taxon>
        <taxon>Streptophyta</taxon>
        <taxon>Embryophyta</taxon>
        <taxon>Tracheophyta</taxon>
        <taxon>Spermatophyta</taxon>
        <taxon>Magnoliopsida</taxon>
        <taxon>eudicotyledons</taxon>
        <taxon>Gunneridae</taxon>
        <taxon>Pentapetalae</taxon>
        <taxon>rosids</taxon>
        <taxon>fabids</taxon>
        <taxon>Rosales</taxon>
        <taxon>Rosaceae</taxon>
        <taxon>Rosoideae</taxon>
        <taxon>Rosoideae incertae sedis</taxon>
        <taxon>Rubus</taxon>
    </lineage>
</organism>
<reference evidence="4 5" key="1">
    <citation type="journal article" date="2023" name="G3 (Bethesda)">
        <title>A chromosome-length genome assembly and annotation of blackberry (Rubus argutus, cv. 'Hillquist').</title>
        <authorList>
            <person name="Bruna T."/>
            <person name="Aryal R."/>
            <person name="Dudchenko O."/>
            <person name="Sargent D.J."/>
            <person name="Mead D."/>
            <person name="Buti M."/>
            <person name="Cavallini A."/>
            <person name="Hytonen T."/>
            <person name="Andres J."/>
            <person name="Pham M."/>
            <person name="Weisz D."/>
            <person name="Mascagni F."/>
            <person name="Usai G."/>
            <person name="Natali L."/>
            <person name="Bassil N."/>
            <person name="Fernandez G.E."/>
            <person name="Lomsadze A."/>
            <person name="Armour M."/>
            <person name="Olukolu B."/>
            <person name="Poorten T."/>
            <person name="Britton C."/>
            <person name="Davik J."/>
            <person name="Ashrafi H."/>
            <person name="Aiden E.L."/>
            <person name="Borodovsky M."/>
            <person name="Worthington M."/>
        </authorList>
    </citation>
    <scope>NUCLEOTIDE SEQUENCE [LARGE SCALE GENOMIC DNA]</scope>
    <source>
        <strain evidence="4">PI 553951</strain>
    </source>
</reference>
<accession>A0AAW1WT46</accession>
<dbReference type="EMBL" id="JBEDUW010000005">
    <property type="protein sequence ID" value="KAK9926831.1"/>
    <property type="molecule type" value="Genomic_DNA"/>
</dbReference>